<accession>A0A1M4VI84</accession>
<protein>
    <submittedName>
        <fullName evidence="1">Uncharacterized protein</fullName>
    </submittedName>
</protein>
<dbReference type="STRING" id="1302690.BUE76_12355"/>
<evidence type="ECO:0000313" key="2">
    <source>
        <dbReference type="Proteomes" id="UP000184368"/>
    </source>
</evidence>
<dbReference type="AlphaFoldDB" id="A0A1M4VI84"/>
<gene>
    <name evidence="1" type="ORF">SAMN05444008_102271</name>
</gene>
<proteinExistence type="predicted"/>
<dbReference type="Proteomes" id="UP000184368">
    <property type="component" value="Unassembled WGS sequence"/>
</dbReference>
<name>A0A1M4VI84_9BACT</name>
<sequence>MPVSLPAYPQAIVLMKKLLLSLFVLSIAFSALSQDTLPRFSVRNVGNNRIVIGWVNAYPVVKQISIQRAFDSLGVYKTILSVADPQAVQNGFVDTKAPNDHMFYRLFIMLDGSQFIFSPARKPIQDTANAQKVNLPDAGAPATSANPTGRDSAAAAIKKPEYVPSVYVYTNKEGYVFVNLPDAEQKKYRIKFYDADGSLLFELKQVKETALTLDKANFMHAGWFRFELFNEDKLVEENRFYLARDF</sequence>
<reference evidence="1 2" key="1">
    <citation type="submission" date="2016-11" db="EMBL/GenBank/DDBJ databases">
        <authorList>
            <person name="Jaros S."/>
            <person name="Januszkiewicz K."/>
            <person name="Wedrychowicz H."/>
        </authorList>
    </citation>
    <scope>NUCLEOTIDE SEQUENCE [LARGE SCALE GENOMIC DNA]</scope>
    <source>
        <strain evidence="1 2">DSM 26897</strain>
    </source>
</reference>
<evidence type="ECO:0000313" key="1">
    <source>
        <dbReference type="EMBL" id="SHE68533.1"/>
    </source>
</evidence>
<keyword evidence="2" id="KW-1185">Reference proteome</keyword>
<dbReference type="EMBL" id="FQUO01000002">
    <property type="protein sequence ID" value="SHE68533.1"/>
    <property type="molecule type" value="Genomic_DNA"/>
</dbReference>
<organism evidence="1 2">
    <name type="scientific">Cnuella takakiae</name>
    <dbReference type="NCBI Taxonomy" id="1302690"/>
    <lineage>
        <taxon>Bacteria</taxon>
        <taxon>Pseudomonadati</taxon>
        <taxon>Bacteroidota</taxon>
        <taxon>Chitinophagia</taxon>
        <taxon>Chitinophagales</taxon>
        <taxon>Chitinophagaceae</taxon>
        <taxon>Cnuella</taxon>
    </lineage>
</organism>